<dbReference type="AlphaFoldDB" id="A0A0C9WKU5"/>
<reference evidence="1 2" key="1">
    <citation type="submission" date="2014-04" db="EMBL/GenBank/DDBJ databases">
        <authorList>
            <consortium name="DOE Joint Genome Institute"/>
            <person name="Kuo A."/>
            <person name="Kohler A."/>
            <person name="Nagy L.G."/>
            <person name="Floudas D."/>
            <person name="Copeland A."/>
            <person name="Barry K.W."/>
            <person name="Cichocki N."/>
            <person name="Veneault-Fourrey C."/>
            <person name="LaButti K."/>
            <person name="Lindquist E.A."/>
            <person name="Lipzen A."/>
            <person name="Lundell T."/>
            <person name="Morin E."/>
            <person name="Murat C."/>
            <person name="Sun H."/>
            <person name="Tunlid A."/>
            <person name="Henrissat B."/>
            <person name="Grigoriev I.V."/>
            <person name="Hibbett D.S."/>
            <person name="Martin F."/>
            <person name="Nordberg H.P."/>
            <person name="Cantor M.N."/>
            <person name="Hua S.X."/>
        </authorList>
    </citation>
    <scope>NUCLEOTIDE SEQUENCE [LARGE SCALE GENOMIC DNA]</scope>
    <source>
        <strain evidence="1 2">LaAM-08-1</strain>
    </source>
</reference>
<dbReference type="EMBL" id="KN838714">
    <property type="protein sequence ID" value="KIJ96659.1"/>
    <property type="molecule type" value="Genomic_DNA"/>
</dbReference>
<dbReference type="HOGENOM" id="CLU_2867994_0_0_1"/>
<keyword evidence="2" id="KW-1185">Reference proteome</keyword>
<gene>
    <name evidence="1" type="ORF">K443DRAFT_276056</name>
</gene>
<protein>
    <submittedName>
        <fullName evidence="1">Uncharacterized protein</fullName>
    </submittedName>
</protein>
<name>A0A0C9WKU5_9AGAR</name>
<accession>A0A0C9WKU5</accession>
<organism evidence="1 2">
    <name type="scientific">Laccaria amethystina LaAM-08-1</name>
    <dbReference type="NCBI Taxonomy" id="1095629"/>
    <lineage>
        <taxon>Eukaryota</taxon>
        <taxon>Fungi</taxon>
        <taxon>Dikarya</taxon>
        <taxon>Basidiomycota</taxon>
        <taxon>Agaricomycotina</taxon>
        <taxon>Agaricomycetes</taxon>
        <taxon>Agaricomycetidae</taxon>
        <taxon>Agaricales</taxon>
        <taxon>Agaricineae</taxon>
        <taxon>Hydnangiaceae</taxon>
        <taxon>Laccaria</taxon>
    </lineage>
</organism>
<evidence type="ECO:0000313" key="1">
    <source>
        <dbReference type="EMBL" id="KIJ96659.1"/>
    </source>
</evidence>
<evidence type="ECO:0000313" key="2">
    <source>
        <dbReference type="Proteomes" id="UP000054477"/>
    </source>
</evidence>
<proteinExistence type="predicted"/>
<sequence length="64" mass="7332">MSPLSTTFFGAPIMHPTVHLACHTPLNSTHAFEHDEQCRQCFHDAEERLVTKQSVCRPDVQLWV</sequence>
<dbReference type="Proteomes" id="UP000054477">
    <property type="component" value="Unassembled WGS sequence"/>
</dbReference>
<reference evidence="2" key="2">
    <citation type="submission" date="2015-01" db="EMBL/GenBank/DDBJ databases">
        <title>Evolutionary Origins and Diversification of the Mycorrhizal Mutualists.</title>
        <authorList>
            <consortium name="DOE Joint Genome Institute"/>
            <consortium name="Mycorrhizal Genomics Consortium"/>
            <person name="Kohler A."/>
            <person name="Kuo A."/>
            <person name="Nagy L.G."/>
            <person name="Floudas D."/>
            <person name="Copeland A."/>
            <person name="Barry K.W."/>
            <person name="Cichocki N."/>
            <person name="Veneault-Fourrey C."/>
            <person name="LaButti K."/>
            <person name="Lindquist E.A."/>
            <person name="Lipzen A."/>
            <person name="Lundell T."/>
            <person name="Morin E."/>
            <person name="Murat C."/>
            <person name="Riley R."/>
            <person name="Ohm R."/>
            <person name="Sun H."/>
            <person name="Tunlid A."/>
            <person name="Henrissat B."/>
            <person name="Grigoriev I.V."/>
            <person name="Hibbett D.S."/>
            <person name="Martin F."/>
        </authorList>
    </citation>
    <scope>NUCLEOTIDE SEQUENCE [LARGE SCALE GENOMIC DNA]</scope>
    <source>
        <strain evidence="2">LaAM-08-1</strain>
    </source>
</reference>